<evidence type="ECO:0000313" key="3">
    <source>
        <dbReference type="EMBL" id="GFO45717.1"/>
    </source>
</evidence>
<evidence type="ECO:0000256" key="1">
    <source>
        <dbReference type="ARBA" id="ARBA00022737"/>
    </source>
</evidence>
<keyword evidence="4" id="KW-1185">Reference proteome</keyword>
<dbReference type="Pfam" id="PF00168">
    <property type="entry name" value="C2"/>
    <property type="match status" value="1"/>
</dbReference>
<protein>
    <submittedName>
        <fullName evidence="3">Sytalpha</fullName>
    </submittedName>
</protein>
<gene>
    <name evidence="3" type="ORF">PoB_007222200</name>
</gene>
<dbReference type="AlphaFoldDB" id="A0AAV4DN59"/>
<dbReference type="GO" id="GO:0001786">
    <property type="term" value="F:phosphatidylserine binding"/>
    <property type="evidence" value="ECO:0007669"/>
    <property type="project" value="TreeGrafter"/>
</dbReference>
<dbReference type="GO" id="GO:0030276">
    <property type="term" value="F:clathrin binding"/>
    <property type="evidence" value="ECO:0007669"/>
    <property type="project" value="TreeGrafter"/>
</dbReference>
<accession>A0AAV4DN59</accession>
<dbReference type="GO" id="GO:0005886">
    <property type="term" value="C:plasma membrane"/>
    <property type="evidence" value="ECO:0007669"/>
    <property type="project" value="TreeGrafter"/>
</dbReference>
<dbReference type="SMART" id="SM00239">
    <property type="entry name" value="C2"/>
    <property type="match status" value="1"/>
</dbReference>
<dbReference type="GO" id="GO:0005509">
    <property type="term" value="F:calcium ion binding"/>
    <property type="evidence" value="ECO:0007669"/>
    <property type="project" value="TreeGrafter"/>
</dbReference>
<dbReference type="EMBL" id="BLXT01008064">
    <property type="protein sequence ID" value="GFO45717.1"/>
    <property type="molecule type" value="Genomic_DNA"/>
</dbReference>
<evidence type="ECO:0000313" key="4">
    <source>
        <dbReference type="Proteomes" id="UP000735302"/>
    </source>
</evidence>
<proteinExistence type="predicted"/>
<dbReference type="PANTHER" id="PTHR10024:SF383">
    <property type="entry name" value="C2 DOMAIN-CONTAINING PROTEIN"/>
    <property type="match status" value="1"/>
</dbReference>
<dbReference type="Gene3D" id="2.60.40.150">
    <property type="entry name" value="C2 domain"/>
    <property type="match status" value="1"/>
</dbReference>
<dbReference type="GO" id="GO:0005544">
    <property type="term" value="F:calcium-dependent phospholipid binding"/>
    <property type="evidence" value="ECO:0007669"/>
    <property type="project" value="TreeGrafter"/>
</dbReference>
<dbReference type="GO" id="GO:0070382">
    <property type="term" value="C:exocytic vesicle"/>
    <property type="evidence" value="ECO:0007669"/>
    <property type="project" value="TreeGrafter"/>
</dbReference>
<keyword evidence="1" id="KW-0677">Repeat</keyword>
<dbReference type="PROSITE" id="PS50004">
    <property type="entry name" value="C2"/>
    <property type="match status" value="1"/>
</dbReference>
<organism evidence="3 4">
    <name type="scientific">Plakobranchus ocellatus</name>
    <dbReference type="NCBI Taxonomy" id="259542"/>
    <lineage>
        <taxon>Eukaryota</taxon>
        <taxon>Metazoa</taxon>
        <taxon>Spiralia</taxon>
        <taxon>Lophotrochozoa</taxon>
        <taxon>Mollusca</taxon>
        <taxon>Gastropoda</taxon>
        <taxon>Heterobranchia</taxon>
        <taxon>Euthyneura</taxon>
        <taxon>Panpulmonata</taxon>
        <taxon>Sacoglossa</taxon>
        <taxon>Placobranchoidea</taxon>
        <taxon>Plakobranchidae</taxon>
        <taxon>Plakobranchus</taxon>
    </lineage>
</organism>
<dbReference type="GO" id="GO:0000149">
    <property type="term" value="F:SNARE binding"/>
    <property type="evidence" value="ECO:0007669"/>
    <property type="project" value="TreeGrafter"/>
</dbReference>
<name>A0AAV4DN59_9GAST</name>
<evidence type="ECO:0000259" key="2">
    <source>
        <dbReference type="PROSITE" id="PS50004"/>
    </source>
</evidence>
<dbReference type="Proteomes" id="UP000735302">
    <property type="component" value="Unassembled WGS sequence"/>
</dbReference>
<reference evidence="3 4" key="1">
    <citation type="journal article" date="2021" name="Elife">
        <title>Chloroplast acquisition without the gene transfer in kleptoplastic sea slugs, Plakobranchus ocellatus.</title>
        <authorList>
            <person name="Maeda T."/>
            <person name="Takahashi S."/>
            <person name="Yoshida T."/>
            <person name="Shimamura S."/>
            <person name="Takaki Y."/>
            <person name="Nagai Y."/>
            <person name="Toyoda A."/>
            <person name="Suzuki Y."/>
            <person name="Arimoto A."/>
            <person name="Ishii H."/>
            <person name="Satoh N."/>
            <person name="Nishiyama T."/>
            <person name="Hasebe M."/>
            <person name="Maruyama T."/>
            <person name="Minagawa J."/>
            <person name="Obokata J."/>
            <person name="Shigenobu S."/>
        </authorList>
    </citation>
    <scope>NUCLEOTIDE SEQUENCE [LARGE SCALE GENOMIC DNA]</scope>
</reference>
<dbReference type="InterPro" id="IPR000008">
    <property type="entry name" value="C2_dom"/>
</dbReference>
<feature type="domain" description="C2" evidence="2">
    <location>
        <begin position="31"/>
        <end position="150"/>
    </location>
</feature>
<dbReference type="InterPro" id="IPR001565">
    <property type="entry name" value="Synaptotagmin"/>
</dbReference>
<dbReference type="PANTHER" id="PTHR10024">
    <property type="entry name" value="SYNAPTOTAGMIN"/>
    <property type="match status" value="1"/>
</dbReference>
<dbReference type="PRINTS" id="PR00399">
    <property type="entry name" value="SYNAPTOTAGMN"/>
</dbReference>
<comment type="caution">
    <text evidence="3">The sequence shown here is derived from an EMBL/GenBank/DDBJ whole genome shotgun (WGS) entry which is preliminary data.</text>
</comment>
<dbReference type="SUPFAM" id="SSF49562">
    <property type="entry name" value="C2 domain (Calcium/lipid-binding domain, CaLB)"/>
    <property type="match status" value="1"/>
</dbReference>
<sequence length="172" mass="19754">MALMLYGLVRGHYLFSKLVRQASVTSIEEESQGTVHVSLEHNQETNLLTVNLVRAHNLSPHDRNDSANPYCRLTLLPMQRLSAQSRIHRNTLNPQFEEEFIFEVGAAELSDATLEISFYEYDQFSKDECVGQVKIPLRGLELSRKLDLWRPISSYERPKNVSEQDFQQSGIS</sequence>
<dbReference type="InterPro" id="IPR035892">
    <property type="entry name" value="C2_domain_sf"/>
</dbReference>
<dbReference type="GO" id="GO:0017156">
    <property type="term" value="P:calcium-ion regulated exocytosis"/>
    <property type="evidence" value="ECO:0007669"/>
    <property type="project" value="TreeGrafter"/>
</dbReference>